<reference evidence="1" key="1">
    <citation type="submission" date="2023-04" db="EMBL/GenBank/DDBJ databases">
        <title>A chromosome-level genome assembly of the parasitoid wasp Eretmocerus hayati.</title>
        <authorList>
            <person name="Zhong Y."/>
            <person name="Liu S."/>
            <person name="Liu Y."/>
        </authorList>
    </citation>
    <scope>NUCLEOTIDE SEQUENCE</scope>
    <source>
        <strain evidence="1">ZJU_SS_LIU_2023</strain>
    </source>
</reference>
<name>A0ACC2PBS5_9HYME</name>
<protein>
    <submittedName>
        <fullName evidence="1">Uncharacterized protein</fullName>
    </submittedName>
</protein>
<dbReference type="EMBL" id="CM056742">
    <property type="protein sequence ID" value="KAJ8681069.1"/>
    <property type="molecule type" value="Genomic_DNA"/>
</dbReference>
<sequence>MLNYSNAYQAGLISGVLVAMNGPQRASRSPMINPLQAFHGGLHKSEYVEGEGDDAPSSAQNSLALGLRVPFGVRWRLTEVPLSSQAVTQSQLEYSSNQISLPWQRARELSLRCVHLHIHIWHCSTEGTVRYIYISES</sequence>
<comment type="caution">
    <text evidence="1">The sequence shown here is derived from an EMBL/GenBank/DDBJ whole genome shotgun (WGS) entry which is preliminary data.</text>
</comment>
<dbReference type="Proteomes" id="UP001239111">
    <property type="component" value="Chromosome 2"/>
</dbReference>
<gene>
    <name evidence="1" type="ORF">QAD02_016856</name>
</gene>
<accession>A0ACC2PBS5</accession>
<keyword evidence="2" id="KW-1185">Reference proteome</keyword>
<evidence type="ECO:0000313" key="1">
    <source>
        <dbReference type="EMBL" id="KAJ8681069.1"/>
    </source>
</evidence>
<evidence type="ECO:0000313" key="2">
    <source>
        <dbReference type="Proteomes" id="UP001239111"/>
    </source>
</evidence>
<organism evidence="1 2">
    <name type="scientific">Eretmocerus hayati</name>
    <dbReference type="NCBI Taxonomy" id="131215"/>
    <lineage>
        <taxon>Eukaryota</taxon>
        <taxon>Metazoa</taxon>
        <taxon>Ecdysozoa</taxon>
        <taxon>Arthropoda</taxon>
        <taxon>Hexapoda</taxon>
        <taxon>Insecta</taxon>
        <taxon>Pterygota</taxon>
        <taxon>Neoptera</taxon>
        <taxon>Endopterygota</taxon>
        <taxon>Hymenoptera</taxon>
        <taxon>Apocrita</taxon>
        <taxon>Proctotrupomorpha</taxon>
        <taxon>Chalcidoidea</taxon>
        <taxon>Aphelinidae</taxon>
        <taxon>Aphelininae</taxon>
        <taxon>Eretmocerus</taxon>
    </lineage>
</organism>
<proteinExistence type="predicted"/>